<dbReference type="RefSeq" id="WP_133284449.1">
    <property type="nucleotide sequence ID" value="NZ_SMSI01000002.1"/>
</dbReference>
<comment type="caution">
    <text evidence="1">The sequence shown here is derived from an EMBL/GenBank/DDBJ whole genome shotgun (WGS) entry which is preliminary data.</text>
</comment>
<evidence type="ECO:0000313" key="2">
    <source>
        <dbReference type="Proteomes" id="UP000295131"/>
    </source>
</evidence>
<evidence type="ECO:0000313" key="1">
    <source>
        <dbReference type="EMBL" id="TDH35749.1"/>
    </source>
</evidence>
<gene>
    <name evidence="1" type="ORF">E2A64_10470</name>
</gene>
<keyword evidence="2" id="KW-1185">Reference proteome</keyword>
<accession>A0A4R5PJC1</accession>
<proteinExistence type="predicted"/>
<reference evidence="1 2" key="1">
    <citation type="journal article" date="2013" name="Int. J. Syst. Evol. Microbiol.">
        <title>Hoeflea suaedae sp. nov., an endophytic bacterium isolated from the root of the halophyte Suaeda maritima.</title>
        <authorList>
            <person name="Chung E.J."/>
            <person name="Park J.A."/>
            <person name="Pramanik P."/>
            <person name="Bibi F."/>
            <person name="Jeon C.O."/>
            <person name="Chung Y.R."/>
        </authorList>
    </citation>
    <scope>NUCLEOTIDE SEQUENCE [LARGE SCALE GENOMIC DNA]</scope>
    <source>
        <strain evidence="1 2">YC6898</strain>
    </source>
</reference>
<dbReference type="EMBL" id="SMSI01000002">
    <property type="protein sequence ID" value="TDH35749.1"/>
    <property type="molecule type" value="Genomic_DNA"/>
</dbReference>
<dbReference type="Proteomes" id="UP000295131">
    <property type="component" value="Unassembled WGS sequence"/>
</dbReference>
<sequence length="346" mass="38093">MAKIGVAIDKVEHQYLSEADLFIESIGDISQDLSKYIDSDHVENEKLKQEVSRLEEIISVDLPGPNFEISKNGKLKLSRSGNPSSEEIQRFSSIRSVLIEAVEDLIDLSVGSNSHSNIAKLASSYRRALGDTAEDLSIDLTYAYGVRLTNSQAEIAKRIESGDYQQGSQEVEEAIRSVSELHRTIIMDTLRGRELASHVPDYDSPTDTDAKREALTEIAETVESDGLLLERKDARAVVEIIEEFEKGPNPARSNQVALLTISNMLGRFAKPVLWTAGVAATGVVGNAAWTGVVNGYQVSTLFLQNAEAFFLINAPTLIKLAMLIGGDIGWLPSFIDWLKKNKDERI</sequence>
<protein>
    <submittedName>
        <fullName evidence="1">Uncharacterized protein</fullName>
    </submittedName>
</protein>
<dbReference type="AlphaFoldDB" id="A0A4R5PJC1"/>
<name>A0A4R5PJC1_9HYPH</name>
<organism evidence="1 2">
    <name type="scientific">Pseudohoeflea suaedae</name>
    <dbReference type="NCBI Taxonomy" id="877384"/>
    <lineage>
        <taxon>Bacteria</taxon>
        <taxon>Pseudomonadati</taxon>
        <taxon>Pseudomonadota</taxon>
        <taxon>Alphaproteobacteria</taxon>
        <taxon>Hyphomicrobiales</taxon>
        <taxon>Rhizobiaceae</taxon>
        <taxon>Pseudohoeflea</taxon>
    </lineage>
</organism>